<evidence type="ECO:0000313" key="3">
    <source>
        <dbReference type="Proteomes" id="UP000699042"/>
    </source>
</evidence>
<feature type="region of interest" description="Disordered" evidence="1">
    <location>
        <begin position="1"/>
        <end position="26"/>
    </location>
</feature>
<evidence type="ECO:0000256" key="1">
    <source>
        <dbReference type="SAM" id="MobiDB-lite"/>
    </source>
</evidence>
<dbReference type="AlphaFoldDB" id="A0A9P7R0Q9"/>
<gene>
    <name evidence="2" type="ORF">JMJ77_009196</name>
</gene>
<feature type="region of interest" description="Disordered" evidence="1">
    <location>
        <begin position="51"/>
        <end position="77"/>
    </location>
</feature>
<feature type="compositionally biased region" description="Low complexity" evidence="1">
    <location>
        <begin position="51"/>
        <end position="67"/>
    </location>
</feature>
<protein>
    <submittedName>
        <fullName evidence="2">Uncharacterized protein</fullName>
    </submittedName>
</protein>
<accession>A0A9P7R0Q9</accession>
<comment type="caution">
    <text evidence="2">The sequence shown here is derived from an EMBL/GenBank/DDBJ whole genome shotgun (WGS) entry which is preliminary data.</text>
</comment>
<feature type="compositionally biased region" description="Polar residues" evidence="1">
    <location>
        <begin position="68"/>
        <end position="77"/>
    </location>
</feature>
<evidence type="ECO:0000313" key="2">
    <source>
        <dbReference type="EMBL" id="KAG7045108.1"/>
    </source>
</evidence>
<dbReference type="Proteomes" id="UP000699042">
    <property type="component" value="Unassembled WGS sequence"/>
</dbReference>
<feature type="non-terminal residue" evidence="2">
    <location>
        <position position="1"/>
    </location>
</feature>
<reference evidence="2" key="1">
    <citation type="submission" date="2021-05" db="EMBL/GenBank/DDBJ databases">
        <title>Comparative genomics of three Colletotrichum scovillei strains and genetic complementation revealed genes involved fungal growth and virulence on chili pepper.</title>
        <authorList>
            <person name="Hsieh D.-K."/>
            <person name="Chuang S.-C."/>
            <person name="Chen C.-Y."/>
            <person name="Chao Y.-T."/>
            <person name="Lu M.-Y.J."/>
            <person name="Lee M.-H."/>
            <person name="Shih M.-C."/>
        </authorList>
    </citation>
    <scope>NUCLEOTIDE SEQUENCE</scope>
    <source>
        <strain evidence="2">Coll-153</strain>
    </source>
</reference>
<dbReference type="EMBL" id="JAESDN010000009">
    <property type="protein sequence ID" value="KAG7045108.1"/>
    <property type="molecule type" value="Genomic_DNA"/>
</dbReference>
<name>A0A9P7R0Q9_9PEZI</name>
<proteinExistence type="predicted"/>
<keyword evidence="3" id="KW-1185">Reference proteome</keyword>
<organism evidence="2 3">
    <name type="scientific">Colletotrichum scovillei</name>
    <dbReference type="NCBI Taxonomy" id="1209932"/>
    <lineage>
        <taxon>Eukaryota</taxon>
        <taxon>Fungi</taxon>
        <taxon>Dikarya</taxon>
        <taxon>Ascomycota</taxon>
        <taxon>Pezizomycotina</taxon>
        <taxon>Sordariomycetes</taxon>
        <taxon>Hypocreomycetidae</taxon>
        <taxon>Glomerellales</taxon>
        <taxon>Glomerellaceae</taxon>
        <taxon>Colletotrichum</taxon>
        <taxon>Colletotrichum acutatum species complex</taxon>
    </lineage>
</organism>
<sequence length="77" mass="8571">ENQTKATPTWQTSGINTTPPSRQLASSRCPLEHPEFVCLAFFPRNITKSYSRCPAPRSRASSPRQAALSTSSRIQKH</sequence>